<dbReference type="InterPro" id="IPR033399">
    <property type="entry name" value="TP_0789-like"/>
</dbReference>
<name>A0A7Y2H112_UNCEI</name>
<dbReference type="CDD" id="cd16329">
    <property type="entry name" value="LolA_like"/>
    <property type="match status" value="1"/>
</dbReference>
<feature type="chain" id="PRO_5030727860" evidence="1">
    <location>
        <begin position="21"/>
        <end position="266"/>
    </location>
</feature>
<gene>
    <name evidence="3" type="ORF">HKN21_02145</name>
</gene>
<organism evidence="3 4">
    <name type="scientific">Eiseniibacteriota bacterium</name>
    <dbReference type="NCBI Taxonomy" id="2212470"/>
    <lineage>
        <taxon>Bacteria</taxon>
        <taxon>Candidatus Eiseniibacteriota</taxon>
    </lineage>
</organism>
<proteinExistence type="predicted"/>
<dbReference type="EMBL" id="JABDJR010000072">
    <property type="protein sequence ID" value="NNF05539.1"/>
    <property type="molecule type" value="Genomic_DNA"/>
</dbReference>
<evidence type="ECO:0000256" key="1">
    <source>
        <dbReference type="SAM" id="SignalP"/>
    </source>
</evidence>
<sequence length="266" mass="30357">MTLALGLSVALGTVVGTAWAFELPAASPEEQGLAIAMEADARDNGFVNFTAQMKMILSDRHGGESTRELRVKTLEVDGDGDKSLVIFDNPRDVSGTAFLTFSHKTGADDQWLYLPALKRVKRIASNNKSGPFMGSEFAYEDISSQEVEKYTYKFLREEELNGMNCYVIERYPVDKKSGYTRQIGWYDKEEFRIQKVDFYDRKDSLLKTLIYEDYALYADDFWRPSVMTVTNHQTGKGTVLEWNDYSFKVDGLSEKDFEKNSLKRAR</sequence>
<evidence type="ECO:0000313" key="4">
    <source>
        <dbReference type="Proteomes" id="UP000547674"/>
    </source>
</evidence>
<feature type="signal peptide" evidence="1">
    <location>
        <begin position="1"/>
        <end position="20"/>
    </location>
</feature>
<evidence type="ECO:0000313" key="3">
    <source>
        <dbReference type="EMBL" id="NNF05539.1"/>
    </source>
</evidence>
<keyword evidence="1" id="KW-0732">Signal</keyword>
<keyword evidence="3" id="KW-0449">Lipoprotein</keyword>
<accession>A0A7Y2H112</accession>
<dbReference type="AlphaFoldDB" id="A0A7Y2H112"/>
<comment type="caution">
    <text evidence="3">The sequence shown here is derived from an EMBL/GenBank/DDBJ whole genome shotgun (WGS) entry which is preliminary data.</text>
</comment>
<protein>
    <submittedName>
        <fullName evidence="3">Outer membrane lipoprotein-sorting protein</fullName>
    </submittedName>
</protein>
<feature type="domain" description="Uncharacterized protein TP-0789" evidence="2">
    <location>
        <begin position="80"/>
        <end position="264"/>
    </location>
</feature>
<dbReference type="Proteomes" id="UP000547674">
    <property type="component" value="Unassembled WGS sequence"/>
</dbReference>
<dbReference type="Gene3D" id="2.50.20.10">
    <property type="entry name" value="Lipoprotein localisation LolA/LolB/LppX"/>
    <property type="match status" value="1"/>
</dbReference>
<evidence type="ECO:0000259" key="2">
    <source>
        <dbReference type="Pfam" id="PF17131"/>
    </source>
</evidence>
<reference evidence="3 4" key="1">
    <citation type="submission" date="2020-03" db="EMBL/GenBank/DDBJ databases">
        <title>Metabolic flexibility allows generalist bacteria to become dominant in a frequently disturbed ecosystem.</title>
        <authorList>
            <person name="Chen Y.-J."/>
            <person name="Leung P.M."/>
            <person name="Bay S.K."/>
            <person name="Hugenholtz P."/>
            <person name="Kessler A.J."/>
            <person name="Shelley G."/>
            <person name="Waite D.W."/>
            <person name="Cook P.L."/>
            <person name="Greening C."/>
        </authorList>
    </citation>
    <scope>NUCLEOTIDE SEQUENCE [LARGE SCALE GENOMIC DNA]</scope>
    <source>
        <strain evidence="3">SS_bin_28</strain>
    </source>
</reference>
<dbReference type="Pfam" id="PF17131">
    <property type="entry name" value="LolA_like"/>
    <property type="match status" value="1"/>
</dbReference>